<reference evidence="1" key="1">
    <citation type="submission" date="2018-07" db="EMBL/GenBank/DDBJ databases">
        <title>Complete genome sequence of Sphingomonas bisphenolicum strain AO1, a bisphenol A degradative bacterium isolated from Japanese farm field.</title>
        <authorList>
            <person name="Murakami M."/>
            <person name="Koh M."/>
            <person name="Koba S."/>
            <person name="Matsumura Y."/>
        </authorList>
    </citation>
    <scope>NUCLEOTIDE SEQUENCE</scope>
    <source>
        <strain evidence="1">AO1</strain>
    </source>
</reference>
<name>A0ABN5WJS8_9SPHN</name>
<keyword evidence="2" id="KW-1185">Reference proteome</keyword>
<protein>
    <submittedName>
        <fullName evidence="1">Uncharacterized protein</fullName>
    </submittedName>
</protein>
<evidence type="ECO:0000313" key="2">
    <source>
        <dbReference type="Proteomes" id="UP001059971"/>
    </source>
</evidence>
<sequence length="48" mass="5095">MSFIALRPTGHAIIADAIRSLTERPEGLAAVLSGSPTREDAYVADTPR</sequence>
<evidence type="ECO:0000313" key="1">
    <source>
        <dbReference type="EMBL" id="BBF69557.1"/>
    </source>
</evidence>
<dbReference type="EMBL" id="AP018817">
    <property type="protein sequence ID" value="BBF69557.1"/>
    <property type="molecule type" value="Genomic_DNA"/>
</dbReference>
<gene>
    <name evidence="1" type="ORF">SBA_ch1_17570</name>
</gene>
<organism evidence="1 2">
    <name type="scientific">Sphingomonas bisphenolicum</name>
    <dbReference type="NCBI Taxonomy" id="296544"/>
    <lineage>
        <taxon>Bacteria</taxon>
        <taxon>Pseudomonadati</taxon>
        <taxon>Pseudomonadota</taxon>
        <taxon>Alphaproteobacteria</taxon>
        <taxon>Sphingomonadales</taxon>
        <taxon>Sphingomonadaceae</taxon>
        <taxon>Sphingomonas</taxon>
    </lineage>
</organism>
<accession>A0ABN5WJS8</accession>
<proteinExistence type="predicted"/>
<dbReference type="Proteomes" id="UP001059971">
    <property type="component" value="Chromosome 1"/>
</dbReference>